<keyword evidence="5" id="KW-1185">Reference proteome</keyword>
<dbReference type="InterPro" id="IPR058634">
    <property type="entry name" value="AaeA-lik-b-barrel"/>
</dbReference>
<protein>
    <submittedName>
        <fullName evidence="4">HlyD family secretion protein</fullName>
    </submittedName>
</protein>
<dbReference type="PANTHER" id="PTHR30386">
    <property type="entry name" value="MEMBRANE FUSION SUBUNIT OF EMRAB-TOLC MULTIDRUG EFFLUX PUMP"/>
    <property type="match status" value="1"/>
</dbReference>
<organism evidence="4 5">
    <name type="scientific">Rhizobium aouanii</name>
    <dbReference type="NCBI Taxonomy" id="3118145"/>
    <lineage>
        <taxon>Bacteria</taxon>
        <taxon>Pseudomonadati</taxon>
        <taxon>Pseudomonadota</taxon>
        <taxon>Alphaproteobacteria</taxon>
        <taxon>Hyphomicrobiales</taxon>
        <taxon>Rhizobiaceae</taxon>
        <taxon>Rhizobium/Agrobacterium group</taxon>
        <taxon>Rhizobium</taxon>
    </lineage>
</organism>
<dbReference type="SUPFAM" id="SSF111369">
    <property type="entry name" value="HlyD-like secretion proteins"/>
    <property type="match status" value="2"/>
</dbReference>
<evidence type="ECO:0000259" key="3">
    <source>
        <dbReference type="Pfam" id="PF25963"/>
    </source>
</evidence>
<dbReference type="PANTHER" id="PTHR30386:SF24">
    <property type="entry name" value="MULTIDRUG RESISTANCE EFFLUX PUMP"/>
    <property type="match status" value="1"/>
</dbReference>
<dbReference type="RefSeq" id="WP_335912463.1">
    <property type="nucleotide sequence ID" value="NZ_JBAMYB010000005.1"/>
</dbReference>
<name>A0ABU8CHZ9_9HYPH</name>
<feature type="coiled-coil region" evidence="1">
    <location>
        <begin position="153"/>
        <end position="180"/>
    </location>
</feature>
<evidence type="ECO:0000259" key="2">
    <source>
        <dbReference type="Pfam" id="PF25917"/>
    </source>
</evidence>
<dbReference type="Gene3D" id="1.10.287.470">
    <property type="entry name" value="Helix hairpin bin"/>
    <property type="match status" value="1"/>
</dbReference>
<dbReference type="Gene3D" id="2.40.30.170">
    <property type="match status" value="1"/>
</dbReference>
<dbReference type="EMBL" id="JBAMYC010000005">
    <property type="protein sequence ID" value="MEI1248493.1"/>
    <property type="molecule type" value="Genomic_DNA"/>
</dbReference>
<feature type="coiled-coil region" evidence="1">
    <location>
        <begin position="87"/>
        <end position="123"/>
    </location>
</feature>
<dbReference type="InterPro" id="IPR050739">
    <property type="entry name" value="MFP"/>
</dbReference>
<dbReference type="Pfam" id="PF25917">
    <property type="entry name" value="BSH_RND"/>
    <property type="match status" value="1"/>
</dbReference>
<dbReference type="Gene3D" id="2.40.50.100">
    <property type="match status" value="1"/>
</dbReference>
<sequence length="348" mass="37280">MRQVLKVIVLGSIACLLMGFASTWGVNYWQAGRFEEATDNAYIRGDITSLAPRVAGYVTKVNVDDNAMVKAGDVLFTIDDKDYRARLAQTEANLAAARAALANNRAEQQLQQATIIQVDAQRQAAVASRLLTEQNLARALNLVRANVATRAQVEAMQSARDQANSTVEAAEAALAAQRSKLSVIAAQREAAEASIAQATAARDLVRIDLENTVVRAPIDGVIGNRQVRLGRYVTPGQALIDIVPVANIWVVANFKETQLEHMKIGQNVRITVDGFRDVKIEGVVTSFAPGSGSAFSLLPSDNATGNFVRVVQRVPVKISLSGNPLSGRLVPGLSAKVAVWIGSPEEAK</sequence>
<dbReference type="Pfam" id="PF25963">
    <property type="entry name" value="Beta-barrel_AAEA"/>
    <property type="match status" value="1"/>
</dbReference>
<evidence type="ECO:0000313" key="4">
    <source>
        <dbReference type="EMBL" id="MEI1248493.1"/>
    </source>
</evidence>
<keyword evidence="1" id="KW-0175">Coiled coil</keyword>
<reference evidence="4 5" key="1">
    <citation type="submission" date="2024-01" db="EMBL/GenBank/DDBJ databases">
        <title>Draft genome sequences of three bacterial strains isolated from Acacia saligna represent a potential new species within the genus Rhizobium.</title>
        <authorList>
            <person name="Tambong J.T."/>
            <person name="Mnasri B."/>
        </authorList>
    </citation>
    <scope>NUCLEOTIDE SEQUENCE [LARGE SCALE GENOMIC DNA]</scope>
    <source>
        <strain evidence="4 5">1AS12I</strain>
    </source>
</reference>
<proteinExistence type="predicted"/>
<feature type="domain" description="p-hydroxybenzoic acid efflux pump subunit AaeA-like beta-barrel" evidence="3">
    <location>
        <begin position="249"/>
        <end position="339"/>
    </location>
</feature>
<dbReference type="Proteomes" id="UP001531129">
    <property type="component" value="Unassembled WGS sequence"/>
</dbReference>
<comment type="caution">
    <text evidence="4">The sequence shown here is derived from an EMBL/GenBank/DDBJ whole genome shotgun (WGS) entry which is preliminary data.</text>
</comment>
<evidence type="ECO:0000313" key="5">
    <source>
        <dbReference type="Proteomes" id="UP001531129"/>
    </source>
</evidence>
<dbReference type="InterPro" id="IPR058625">
    <property type="entry name" value="MdtA-like_BSH"/>
</dbReference>
<accession>A0ABU8CHZ9</accession>
<evidence type="ECO:0000256" key="1">
    <source>
        <dbReference type="SAM" id="Coils"/>
    </source>
</evidence>
<feature type="domain" description="Multidrug resistance protein MdtA-like barrel-sandwich hybrid" evidence="2">
    <location>
        <begin position="49"/>
        <end position="240"/>
    </location>
</feature>
<gene>
    <name evidence="4" type="ORF">V8Q02_10690</name>
</gene>